<dbReference type="PIRSF" id="PIRSF034455">
    <property type="entry name" value="UCP034455"/>
    <property type="match status" value="1"/>
</dbReference>
<dbReference type="KEGG" id="crw:CROST_045480"/>
<keyword evidence="1" id="KW-0614">Plasmid</keyword>
<geneLocation type="plasmid" evidence="1 2">
    <name>p330</name>
</geneLocation>
<dbReference type="Pfam" id="PF09900">
    <property type="entry name" value="DUF2127"/>
    <property type="match status" value="1"/>
</dbReference>
<dbReference type="RefSeq" id="WP_077834739.1">
    <property type="nucleotide sequence ID" value="NZ_CP096984.1"/>
</dbReference>
<dbReference type="Proteomes" id="UP000190951">
    <property type="component" value="Plasmid p330"/>
</dbReference>
<protein>
    <submittedName>
        <fullName evidence="1">Uncharacterized protein</fullName>
    </submittedName>
</protein>
<name>A0A1S8LYZ5_9CLOT</name>
<proteinExistence type="predicted"/>
<dbReference type="InterPro" id="IPR014591">
    <property type="entry name" value="UCP034455"/>
</dbReference>
<accession>A0A1S8LYZ5</accession>
<keyword evidence="2" id="KW-1185">Reference proteome</keyword>
<evidence type="ECO:0000313" key="2">
    <source>
        <dbReference type="Proteomes" id="UP000190951"/>
    </source>
</evidence>
<organism evidence="1 2">
    <name type="scientific">Clostridium felsineum</name>
    <dbReference type="NCBI Taxonomy" id="36839"/>
    <lineage>
        <taxon>Bacteria</taxon>
        <taxon>Bacillati</taxon>
        <taxon>Bacillota</taxon>
        <taxon>Clostridia</taxon>
        <taxon>Eubacteriales</taxon>
        <taxon>Clostridiaceae</taxon>
        <taxon>Clostridium</taxon>
    </lineage>
</organism>
<dbReference type="AlphaFoldDB" id="A0A1S8LYZ5"/>
<evidence type="ECO:0000313" key="1">
    <source>
        <dbReference type="EMBL" id="URZ13770.1"/>
    </source>
</evidence>
<gene>
    <name evidence="1" type="ORF">CROST_045480</name>
</gene>
<sequence>MFYTNINNSFLKKKKFSMLHKGFKLGLLIKGTDGLLELLGSIFLIFLTPISLNKIVAILTQHELSEDPKDYIANYAITFAANFSLNVKVFGVLYLIFHGVVKVFLVVMLWKKKLWAYPITIFFLMLFIFYQLYRCAIKYSIPLIILSAFDIIMIILTLTEYRVMKHNIN</sequence>
<reference evidence="1 2" key="1">
    <citation type="submission" date="2022-04" db="EMBL/GenBank/DDBJ databases">
        <title>Genome sequence of C. roseum typestrain.</title>
        <authorList>
            <person name="Poehlein A."/>
            <person name="Schoch T."/>
            <person name="Duerre P."/>
            <person name="Daniel R."/>
        </authorList>
    </citation>
    <scope>NUCLEOTIDE SEQUENCE [LARGE SCALE GENOMIC DNA]</scope>
    <source>
        <strain evidence="1 2">DSM 7320</strain>
        <plasmid evidence="1 2">p330</plasmid>
    </source>
</reference>
<dbReference type="EMBL" id="CP096984">
    <property type="protein sequence ID" value="URZ13770.1"/>
    <property type="molecule type" value="Genomic_DNA"/>
</dbReference>
<dbReference type="InterPro" id="IPR021125">
    <property type="entry name" value="DUF2127"/>
</dbReference>